<feature type="transmembrane region" description="Helical" evidence="2">
    <location>
        <begin position="276"/>
        <end position="296"/>
    </location>
</feature>
<reference evidence="3" key="1">
    <citation type="submission" date="2021-04" db="EMBL/GenBank/DDBJ databases">
        <title>Genome based classification of Actinospica acidithermotolerans sp. nov., an actinobacterium isolated from an Indonesian hot spring.</title>
        <authorList>
            <person name="Kusuma A.B."/>
            <person name="Putra K.E."/>
            <person name="Nafisah S."/>
            <person name="Loh J."/>
            <person name="Nouioui I."/>
            <person name="Goodfellow M."/>
        </authorList>
    </citation>
    <scope>NUCLEOTIDE SEQUENCE</scope>
    <source>
        <strain evidence="3">CSCA 57</strain>
    </source>
</reference>
<dbReference type="RefSeq" id="WP_212532799.1">
    <property type="nucleotide sequence ID" value="NZ_JAGSOG010000280.1"/>
</dbReference>
<feature type="transmembrane region" description="Helical" evidence="2">
    <location>
        <begin position="147"/>
        <end position="173"/>
    </location>
</feature>
<keyword evidence="2" id="KW-0812">Transmembrane</keyword>
<feature type="transmembrane region" description="Helical" evidence="2">
    <location>
        <begin position="39"/>
        <end position="57"/>
    </location>
</feature>
<keyword evidence="2" id="KW-1133">Transmembrane helix</keyword>
<feature type="transmembrane region" description="Helical" evidence="2">
    <location>
        <begin position="308"/>
        <end position="326"/>
    </location>
</feature>
<evidence type="ECO:0000313" key="4">
    <source>
        <dbReference type="Proteomes" id="UP000675781"/>
    </source>
</evidence>
<organism evidence="3 4">
    <name type="scientific">Actinospica durhamensis</name>
    <dbReference type="NCBI Taxonomy" id="1508375"/>
    <lineage>
        <taxon>Bacteria</taxon>
        <taxon>Bacillati</taxon>
        <taxon>Actinomycetota</taxon>
        <taxon>Actinomycetes</taxon>
        <taxon>Catenulisporales</taxon>
        <taxon>Actinospicaceae</taxon>
        <taxon>Actinospica</taxon>
    </lineage>
</organism>
<comment type="caution">
    <text evidence="3">The sequence shown here is derived from an EMBL/GenBank/DDBJ whole genome shotgun (WGS) entry which is preliminary data.</text>
</comment>
<gene>
    <name evidence="3" type="ORF">KDL01_34045</name>
</gene>
<evidence type="ECO:0000256" key="2">
    <source>
        <dbReference type="SAM" id="Phobius"/>
    </source>
</evidence>
<feature type="transmembrane region" description="Helical" evidence="2">
    <location>
        <begin position="110"/>
        <end position="135"/>
    </location>
</feature>
<dbReference type="EMBL" id="JAGSOG010000280">
    <property type="protein sequence ID" value="MBR7838342.1"/>
    <property type="molecule type" value="Genomic_DNA"/>
</dbReference>
<evidence type="ECO:0000256" key="1">
    <source>
        <dbReference type="SAM" id="MobiDB-lite"/>
    </source>
</evidence>
<accession>A0A941EXV7</accession>
<dbReference type="AlphaFoldDB" id="A0A941EXV7"/>
<protein>
    <submittedName>
        <fullName evidence="3">Uncharacterized protein</fullName>
    </submittedName>
</protein>
<feature type="region of interest" description="Disordered" evidence="1">
    <location>
        <begin position="1"/>
        <end position="29"/>
    </location>
</feature>
<keyword evidence="2" id="KW-0472">Membrane</keyword>
<feature type="transmembrane region" description="Helical" evidence="2">
    <location>
        <begin position="332"/>
        <end position="352"/>
    </location>
</feature>
<sequence length="519" mass="54264">MPQAPHPTLPTRVPRPRNLPPGGERAGRGGLAALAQRPGTVPALIGFAAGALAFLLVRGSLIDDTYITLCYAGNLAFHGQWALVTGHPANTASSPLNVLLLAAAAFATRHVVLGLGLVFAGSCAGLALALDGLFARAGLRRGGALGAALLVIANPLLLSTVGMEVMLVLLLAVTTLRCALAGRVWATGLLCAAMLLTRVDAVVISAVCVLAVPTTRGRRLRIAGVAALAAAPWFLFSWTVLGGLLPDSVIIKIMNPGWQGLTFDRGLFVYFDRMPGAVAVSLLAALAGACWLLPALRTAGTGIRWTRPVAALALAAAAHFGLLLATEPAPFHWYYGPSVGLGTIVFAALCSRPSVPAALAEHRMTLAVALAAAVVFDLGVGVPWSLAPVSTNWATSAEYAEIGRDISPLLKGGAVASPGEIGELAYYCGCDIVDVFSSRAEFQHELTGWQARGGALRHDLVALDYLFADRGEPRPVVPYALVTVPSAPADSAHWHIGTRWTHFTMPDEHTLQLIRVSTR</sequence>
<feature type="transmembrane region" description="Helical" evidence="2">
    <location>
        <begin position="364"/>
        <end position="386"/>
    </location>
</feature>
<evidence type="ECO:0000313" key="3">
    <source>
        <dbReference type="EMBL" id="MBR7838342.1"/>
    </source>
</evidence>
<dbReference type="Proteomes" id="UP000675781">
    <property type="component" value="Unassembled WGS sequence"/>
</dbReference>
<keyword evidence="4" id="KW-1185">Reference proteome</keyword>
<proteinExistence type="predicted"/>
<feature type="transmembrane region" description="Helical" evidence="2">
    <location>
        <begin position="224"/>
        <end position="245"/>
    </location>
</feature>
<name>A0A941EXV7_9ACTN</name>